<dbReference type="Proteomes" id="UP000321234">
    <property type="component" value="Unassembled WGS sequence"/>
</dbReference>
<feature type="binding site" evidence="4">
    <location>
        <position position="329"/>
    </location>
    <ligand>
        <name>FAD</name>
        <dbReference type="ChEBI" id="CHEBI:57692"/>
    </ligand>
</feature>
<dbReference type="SUPFAM" id="SSF51905">
    <property type="entry name" value="FAD/NAD(P)-binding domain"/>
    <property type="match status" value="1"/>
</dbReference>
<evidence type="ECO:0000313" key="9">
    <source>
        <dbReference type="Proteomes" id="UP000321234"/>
    </source>
</evidence>
<evidence type="ECO:0000259" key="7">
    <source>
        <dbReference type="PROSITE" id="PS50042"/>
    </source>
</evidence>
<dbReference type="InterPro" id="IPR016156">
    <property type="entry name" value="FAD/NAD-linked_Rdtase_dimer_sf"/>
</dbReference>
<evidence type="ECO:0000256" key="6">
    <source>
        <dbReference type="SAM" id="MobiDB-lite"/>
    </source>
</evidence>
<dbReference type="InterPro" id="IPR000595">
    <property type="entry name" value="cNMP-bd_dom"/>
</dbReference>
<dbReference type="Gene3D" id="3.50.50.60">
    <property type="entry name" value="FAD/NAD(P)-binding domain"/>
    <property type="match status" value="2"/>
</dbReference>
<evidence type="ECO:0000256" key="2">
    <source>
        <dbReference type="ARBA" id="ARBA00022630"/>
    </source>
</evidence>
<dbReference type="InterPro" id="IPR004099">
    <property type="entry name" value="Pyr_nucl-diS_OxRdtase_dimer"/>
</dbReference>
<name>A0A5C8ZEG9_9ACTN</name>
<sequence length="491" mass="50178">MHPSDERTTPAPDVTETDVVVIGGGPVGENVAARAVRGGLSAVVVETELLGGECSYWACMPSKALIRPTQALAAARRLPGAREAVTGPANAAAVLARRDSFTSGWDDGGQVEWAVGADITVVRGHGRVAGEKRVEVTAPDGATTTIAARRAVVVATGSTPSLPPVDGLRGPSPTPHWGSREATSAAEVPASLLVLGAGVVGCELAQAFARLGSRVTLVASSTLLSKNEAKAGELVADAMRDDGVDVRLHAKAAAVSREGDSGPVTLVLADGTSLVADELLVATGRRPAVGDVGLDTVGLPTDAALAVDTTGAATGLDQGEQPWLYGAGDVTGDAPLTHMGKYVARAVGDVIAARAKGQEVADGAWGAHATTAQQRAVTQVTFTDPEVTSVGLTAAAAERAGLRTRVVDLDIAVAGSALHADGYTGWARMVVDEDRRVVVGVTFVGPDTAELIHSATVAVVGEVPLERLWHAVPSYPTISEVWLRLLEAYGL</sequence>
<keyword evidence="3 4" id="KW-0274">FAD</keyword>
<dbReference type="Pfam" id="PF02852">
    <property type="entry name" value="Pyr_redox_dim"/>
    <property type="match status" value="1"/>
</dbReference>
<feature type="domain" description="Cyclic nucleotide-binding" evidence="7">
    <location>
        <begin position="223"/>
        <end position="318"/>
    </location>
</feature>
<evidence type="ECO:0000256" key="3">
    <source>
        <dbReference type="ARBA" id="ARBA00022827"/>
    </source>
</evidence>
<dbReference type="EMBL" id="VKAC01000006">
    <property type="protein sequence ID" value="TXR56232.1"/>
    <property type="molecule type" value="Genomic_DNA"/>
</dbReference>
<dbReference type="GO" id="GO:0003955">
    <property type="term" value="F:NAD(P)H dehydrogenase (quinone) activity"/>
    <property type="evidence" value="ECO:0007669"/>
    <property type="project" value="TreeGrafter"/>
</dbReference>
<feature type="binding site" evidence="4">
    <location>
        <begin position="196"/>
        <end position="203"/>
    </location>
    <ligand>
        <name>NAD(+)</name>
        <dbReference type="ChEBI" id="CHEBI:57540"/>
    </ligand>
</feature>
<dbReference type="InterPro" id="IPR036188">
    <property type="entry name" value="FAD/NAD-bd_sf"/>
</dbReference>
<evidence type="ECO:0000256" key="1">
    <source>
        <dbReference type="ARBA" id="ARBA00007532"/>
    </source>
</evidence>
<dbReference type="OrthoDB" id="9800167at2"/>
<dbReference type="RefSeq" id="WP_147926663.1">
    <property type="nucleotide sequence ID" value="NZ_VKAC01000006.1"/>
</dbReference>
<keyword evidence="2" id="KW-0285">Flavoprotein</keyword>
<dbReference type="AlphaFoldDB" id="A0A5C8ZEG9"/>
<reference evidence="8 9" key="1">
    <citation type="submission" date="2019-07" db="EMBL/GenBank/DDBJ databases">
        <title>Quadrisphaera sp. strain DD2A genome sequencing and assembly.</title>
        <authorList>
            <person name="Kim I."/>
        </authorList>
    </citation>
    <scope>NUCLEOTIDE SEQUENCE [LARGE SCALE GENOMIC DNA]</scope>
    <source>
        <strain evidence="8 9">DD2A</strain>
    </source>
</reference>
<accession>A0A5C8ZEG9</accession>
<protein>
    <submittedName>
        <fullName evidence="8">NAD(P)/FAD-dependent oxidoreductase</fullName>
    </submittedName>
</protein>
<gene>
    <name evidence="8" type="ORF">FMM08_11520</name>
</gene>
<dbReference type="PIRSF" id="PIRSF000350">
    <property type="entry name" value="Mercury_reductase_MerA"/>
    <property type="match status" value="1"/>
</dbReference>
<evidence type="ECO:0000256" key="4">
    <source>
        <dbReference type="PIRSR" id="PIRSR000350-3"/>
    </source>
</evidence>
<dbReference type="Pfam" id="PF07992">
    <property type="entry name" value="Pyr_redox_2"/>
    <property type="match status" value="1"/>
</dbReference>
<proteinExistence type="inferred from homology"/>
<dbReference type="PANTHER" id="PTHR43014:SF2">
    <property type="entry name" value="MERCURIC REDUCTASE"/>
    <property type="match status" value="1"/>
</dbReference>
<dbReference type="SUPFAM" id="SSF55424">
    <property type="entry name" value="FAD/NAD-linked reductases, dimerisation (C-terminal) domain"/>
    <property type="match status" value="1"/>
</dbReference>
<feature type="binding site" evidence="4">
    <location>
        <position position="63"/>
    </location>
    <ligand>
        <name>FAD</name>
        <dbReference type="ChEBI" id="CHEBI:57692"/>
    </ligand>
</feature>
<feature type="disulfide bond" description="Redox-active" evidence="5">
    <location>
        <begin position="54"/>
        <end position="59"/>
    </location>
</feature>
<keyword evidence="4" id="KW-0547">Nucleotide-binding</keyword>
<dbReference type="PRINTS" id="PR00368">
    <property type="entry name" value="FADPNR"/>
</dbReference>
<feature type="binding site" evidence="4">
    <location>
        <position position="126"/>
    </location>
    <ligand>
        <name>FAD</name>
        <dbReference type="ChEBI" id="CHEBI:57692"/>
    </ligand>
</feature>
<evidence type="ECO:0000256" key="5">
    <source>
        <dbReference type="PIRSR" id="PIRSR000350-4"/>
    </source>
</evidence>
<keyword evidence="9" id="KW-1185">Reference proteome</keyword>
<dbReference type="PROSITE" id="PS50042">
    <property type="entry name" value="CNMP_BINDING_3"/>
    <property type="match status" value="1"/>
</dbReference>
<feature type="binding site" evidence="4">
    <location>
        <begin position="156"/>
        <end position="158"/>
    </location>
    <ligand>
        <name>FAD</name>
        <dbReference type="ChEBI" id="CHEBI:57692"/>
    </ligand>
</feature>
<evidence type="ECO:0000313" key="8">
    <source>
        <dbReference type="EMBL" id="TXR56232.1"/>
    </source>
</evidence>
<feature type="region of interest" description="Disordered" evidence="6">
    <location>
        <begin position="159"/>
        <end position="180"/>
    </location>
</feature>
<dbReference type="GO" id="GO:0050660">
    <property type="term" value="F:flavin adenine dinucleotide binding"/>
    <property type="evidence" value="ECO:0007669"/>
    <property type="project" value="TreeGrafter"/>
</dbReference>
<dbReference type="InterPro" id="IPR001100">
    <property type="entry name" value="Pyr_nuc-diS_OxRdtase"/>
</dbReference>
<dbReference type="PANTHER" id="PTHR43014">
    <property type="entry name" value="MERCURIC REDUCTASE"/>
    <property type="match status" value="1"/>
</dbReference>
<dbReference type="InterPro" id="IPR023753">
    <property type="entry name" value="FAD/NAD-binding_dom"/>
</dbReference>
<comment type="similarity">
    <text evidence="1">Belongs to the class-I pyridine nucleotide-disulfide oxidoreductase family.</text>
</comment>
<comment type="caution">
    <text evidence="8">The sequence shown here is derived from an EMBL/GenBank/DDBJ whole genome shotgun (WGS) entry which is preliminary data.</text>
</comment>
<dbReference type="Gene3D" id="3.30.390.30">
    <property type="match status" value="1"/>
</dbReference>
<keyword evidence="4" id="KW-0520">NAD</keyword>
<feature type="binding site" evidence="4">
    <location>
        <position position="284"/>
    </location>
    <ligand>
        <name>NAD(+)</name>
        <dbReference type="ChEBI" id="CHEBI:57540"/>
    </ligand>
</feature>
<comment type="cofactor">
    <cofactor evidence="4">
        <name>FAD</name>
        <dbReference type="ChEBI" id="CHEBI:57692"/>
    </cofactor>
    <text evidence="4">Binds 1 FAD per subunit.</text>
</comment>
<organism evidence="8 9">
    <name type="scientific">Quadrisphaera setariae</name>
    <dbReference type="NCBI Taxonomy" id="2593304"/>
    <lineage>
        <taxon>Bacteria</taxon>
        <taxon>Bacillati</taxon>
        <taxon>Actinomycetota</taxon>
        <taxon>Actinomycetes</taxon>
        <taxon>Kineosporiales</taxon>
        <taxon>Kineosporiaceae</taxon>
        <taxon>Quadrisphaera</taxon>
    </lineage>
</organism>
<dbReference type="PRINTS" id="PR00411">
    <property type="entry name" value="PNDRDTASEI"/>
</dbReference>